<dbReference type="InterPro" id="IPR028973">
    <property type="entry name" value="PhnB-like"/>
</dbReference>
<dbReference type="eggNOG" id="COG2764">
    <property type="taxonomic scope" value="Bacteria"/>
</dbReference>
<name>D9SQW3_CLOC7</name>
<gene>
    <name evidence="1" type="ordered locus">Clocel_2613</name>
</gene>
<protein>
    <submittedName>
        <fullName evidence="1">PhnB protein</fullName>
    </submittedName>
</protein>
<dbReference type="Gene3D" id="3.10.180.10">
    <property type="entry name" value="2,3-Dihydroxybiphenyl 1,2-Dioxygenase, domain 1"/>
    <property type="match status" value="1"/>
</dbReference>
<dbReference type="EMBL" id="CP002160">
    <property type="protein sequence ID" value="ADL52319.1"/>
    <property type="molecule type" value="Genomic_DNA"/>
</dbReference>
<keyword evidence="2" id="KW-1185">Reference proteome</keyword>
<evidence type="ECO:0000313" key="1">
    <source>
        <dbReference type="EMBL" id="ADL52319.1"/>
    </source>
</evidence>
<sequence>MKVRPYIYFYGECQRAVDLYSKAFKTEAKGIMRFGDIPSNPNMPPLPEEQKNWIIQATIQLGDNLIRLSDSFQKTNKEGSLVCISVEGNIDEIQHVFATLQEGGKILNPLAKTFFSPCYGSLIDMFGVQWELSADAQE</sequence>
<dbReference type="HOGENOM" id="CLU_046006_17_3_9"/>
<dbReference type="OrthoDB" id="9795306at2"/>
<reference evidence="1 2" key="1">
    <citation type="submission" date="2010-08" db="EMBL/GenBank/DDBJ databases">
        <title>Complete sequence of Clostridium cellulovorans 743B.</title>
        <authorList>
            <consortium name="US DOE Joint Genome Institute"/>
            <person name="Lucas S."/>
            <person name="Copeland A."/>
            <person name="Lapidus A."/>
            <person name="Cheng J.-F."/>
            <person name="Bruce D."/>
            <person name="Goodwin L."/>
            <person name="Pitluck S."/>
            <person name="Chertkov O."/>
            <person name="Detter J.C."/>
            <person name="Han C."/>
            <person name="Tapia R."/>
            <person name="Land M."/>
            <person name="Hauser L."/>
            <person name="Chang Y.-J."/>
            <person name="Jeffries C."/>
            <person name="Kyrpides N."/>
            <person name="Ivanova N."/>
            <person name="Mikhailova N."/>
            <person name="Hemme C.L."/>
            <person name="Woyke T."/>
        </authorList>
    </citation>
    <scope>NUCLEOTIDE SEQUENCE [LARGE SCALE GENOMIC DNA]</scope>
    <source>
        <strain evidence="2">ATCC 35296 / DSM 3052 / OCM 3 / 743B</strain>
    </source>
</reference>
<dbReference type="InterPro" id="IPR029068">
    <property type="entry name" value="Glyas_Bleomycin-R_OHBP_Dase"/>
</dbReference>
<dbReference type="PANTHER" id="PTHR33990:SF1">
    <property type="entry name" value="PROTEIN YJDN"/>
    <property type="match status" value="1"/>
</dbReference>
<dbReference type="CDD" id="cd06588">
    <property type="entry name" value="PhnB_like"/>
    <property type="match status" value="1"/>
</dbReference>
<evidence type="ECO:0000313" key="2">
    <source>
        <dbReference type="Proteomes" id="UP000002730"/>
    </source>
</evidence>
<dbReference type="AlphaFoldDB" id="D9SQW3"/>
<dbReference type="Proteomes" id="UP000002730">
    <property type="component" value="Chromosome"/>
</dbReference>
<dbReference type="STRING" id="573061.Clocel_2613"/>
<dbReference type="PANTHER" id="PTHR33990">
    <property type="entry name" value="PROTEIN YJDN-RELATED"/>
    <property type="match status" value="1"/>
</dbReference>
<dbReference type="SUPFAM" id="SSF54593">
    <property type="entry name" value="Glyoxalase/Bleomycin resistance protein/Dihydroxybiphenyl dioxygenase"/>
    <property type="match status" value="1"/>
</dbReference>
<dbReference type="KEGG" id="ccb:Clocel_2613"/>
<proteinExistence type="predicted"/>
<organism evidence="1 2">
    <name type="scientific">Clostridium cellulovorans (strain ATCC 35296 / DSM 3052 / OCM 3 / 743B)</name>
    <dbReference type="NCBI Taxonomy" id="573061"/>
    <lineage>
        <taxon>Bacteria</taxon>
        <taxon>Bacillati</taxon>
        <taxon>Bacillota</taxon>
        <taxon>Clostridia</taxon>
        <taxon>Eubacteriales</taxon>
        <taxon>Clostridiaceae</taxon>
        <taxon>Clostridium</taxon>
    </lineage>
</organism>
<accession>D9SQW3</accession>
<dbReference type="RefSeq" id="WP_010075591.1">
    <property type="nucleotide sequence ID" value="NC_014393.1"/>
</dbReference>